<accession>A0A951PSY4</accession>
<dbReference type="InterPro" id="IPR037026">
    <property type="entry name" value="Vgr_OB-fold_dom_sf"/>
</dbReference>
<evidence type="ECO:0000259" key="1">
    <source>
        <dbReference type="Pfam" id="PF04717"/>
    </source>
</evidence>
<dbReference type="Proteomes" id="UP000753908">
    <property type="component" value="Unassembled WGS sequence"/>
</dbReference>
<dbReference type="Gene3D" id="3.55.50.10">
    <property type="entry name" value="Baseplate protein-like domains"/>
    <property type="match status" value="1"/>
</dbReference>
<protein>
    <submittedName>
        <fullName evidence="2">VgrG-related protein</fullName>
    </submittedName>
</protein>
<sequence>MVNANNKATYTDQVILKIDGQIAPKDLMEDILQIYVEESLHRPAMFTLVIQNPYFSGKVQHPNSPEDEPERPWAHENLFAIGKSIDIAFKASTTASVEFEEEVKGSVFKGEITSLETHFTSGSQAPMIIGGYDISHRLHRGRHNRSFQNYTDTDIVKEIAQEVGITVGTIDESGTPHDYVFQENQTNMEFLRERAARNGFELFVHNGELNFCKPKVDETLELQWLTNLSSFHVRVSSAEQVQSVEVRGWDYKQKQTIVSTKSSAQVMTKTKHGKGSKTSKAFQGKPNDPKVVVVDQPIFTAKEADTLAQALLDELGGEFVHADAQAQGNPKIQPGRVVKLKNMGKYDGKYYVTESRHIFSERTYKTEFSVRGLRGGDLLATLSPPTHLEPGQTLLVGRVTNNKDPEGWGRVRVKFPTLTEEHESNWARVVGAGAGSGRGFDCLPEIDDEVLVAFEHGDIHRPYVIGNVWNGKDAPPEKVSDSVDNGKVRLRTIKTRVGHSLQFVEEDKASSKQGIYIKTKEGHWCRLNDSEKFVEIETSGGHTLRLDDRNKTISLTSTGDVSVKAGRTGTSNKISLAAGEIALSGIQAITLKVGASTIEVTPAGISIQTAATINIQGGAATNVKGGIVQVVGGLIKLN</sequence>
<proteinExistence type="predicted"/>
<dbReference type="Gene3D" id="2.30.110.50">
    <property type="match status" value="1"/>
</dbReference>
<feature type="domain" description="Gp5/Type VI secretion system Vgr protein OB-fold" evidence="1">
    <location>
        <begin position="396"/>
        <end position="469"/>
    </location>
</feature>
<dbReference type="InterPro" id="IPR047702">
    <property type="entry name" value="VgrG-rel"/>
</dbReference>
<dbReference type="InterPro" id="IPR006531">
    <property type="entry name" value="Gp5/Vgr_OB"/>
</dbReference>
<comment type="caution">
    <text evidence="2">The sequence shown here is derived from an EMBL/GenBank/DDBJ whole genome shotgun (WGS) entry which is preliminary data.</text>
</comment>
<dbReference type="Pfam" id="PF05954">
    <property type="entry name" value="Phage_GPD"/>
    <property type="match status" value="1"/>
</dbReference>
<dbReference type="SUPFAM" id="SSF69279">
    <property type="entry name" value="Phage tail proteins"/>
    <property type="match status" value="1"/>
</dbReference>
<dbReference type="AlphaFoldDB" id="A0A951PSY4"/>
<dbReference type="NCBIfam" id="NF033848">
    <property type="entry name" value="VgrG_rel"/>
    <property type="match status" value="1"/>
</dbReference>
<evidence type="ECO:0000313" key="3">
    <source>
        <dbReference type="Proteomes" id="UP000753908"/>
    </source>
</evidence>
<dbReference type="Gene3D" id="2.40.50.230">
    <property type="entry name" value="Gp5 N-terminal domain"/>
    <property type="match status" value="1"/>
</dbReference>
<reference evidence="2" key="1">
    <citation type="submission" date="2021-05" db="EMBL/GenBank/DDBJ databases">
        <authorList>
            <person name="Pietrasiak N."/>
            <person name="Ward R."/>
            <person name="Stajich J.E."/>
            <person name="Kurbessoian T."/>
        </authorList>
    </citation>
    <scope>NUCLEOTIDE SEQUENCE</scope>
    <source>
        <strain evidence="2">CPER-KK1</strain>
    </source>
</reference>
<evidence type="ECO:0000313" key="2">
    <source>
        <dbReference type="EMBL" id="MBW4548402.1"/>
    </source>
</evidence>
<reference evidence="2" key="2">
    <citation type="journal article" date="2022" name="Microbiol. Resour. Announc.">
        <title>Metagenome Sequencing to Explore Phylogenomics of Terrestrial Cyanobacteria.</title>
        <authorList>
            <person name="Ward R.D."/>
            <person name="Stajich J.E."/>
            <person name="Johansen J.R."/>
            <person name="Huntemann M."/>
            <person name="Clum A."/>
            <person name="Foster B."/>
            <person name="Foster B."/>
            <person name="Roux S."/>
            <person name="Palaniappan K."/>
            <person name="Varghese N."/>
            <person name="Mukherjee S."/>
            <person name="Reddy T.B.K."/>
            <person name="Daum C."/>
            <person name="Copeland A."/>
            <person name="Chen I.A."/>
            <person name="Ivanova N.N."/>
            <person name="Kyrpides N.C."/>
            <person name="Shapiro N."/>
            <person name="Eloe-Fadrosh E.A."/>
            <person name="Pietrasiak N."/>
        </authorList>
    </citation>
    <scope>NUCLEOTIDE SEQUENCE</scope>
    <source>
        <strain evidence="2">CPER-KK1</strain>
    </source>
</reference>
<dbReference type="Gene3D" id="4.10.220.110">
    <property type="match status" value="1"/>
</dbReference>
<name>A0A951PSY4_9CYAN</name>
<dbReference type="EMBL" id="JAHHIF010000061">
    <property type="protein sequence ID" value="MBW4548402.1"/>
    <property type="molecule type" value="Genomic_DNA"/>
</dbReference>
<dbReference type="Pfam" id="PF04717">
    <property type="entry name" value="Phage_base_V"/>
    <property type="match status" value="1"/>
</dbReference>
<gene>
    <name evidence="2" type="ORF">KME25_28790</name>
</gene>
<dbReference type="SUPFAM" id="SSF69255">
    <property type="entry name" value="gp5 N-terminal domain-like"/>
    <property type="match status" value="1"/>
</dbReference>
<organism evidence="2 3">
    <name type="scientific">Symplocastrum torsivum CPER-KK1</name>
    <dbReference type="NCBI Taxonomy" id="450513"/>
    <lineage>
        <taxon>Bacteria</taxon>
        <taxon>Bacillati</taxon>
        <taxon>Cyanobacteriota</taxon>
        <taxon>Cyanophyceae</taxon>
        <taxon>Oscillatoriophycideae</taxon>
        <taxon>Oscillatoriales</taxon>
        <taxon>Microcoleaceae</taxon>
        <taxon>Symplocastrum</taxon>
    </lineage>
</organism>